<proteinExistence type="predicted"/>
<dbReference type="Gramene" id="evm.model.01.888">
    <property type="protein sequence ID" value="cds.evm.model.01.888"/>
    <property type="gene ID" value="evm.TU.01.888"/>
</dbReference>
<dbReference type="EnsemblPlants" id="evm.model.01.888">
    <property type="protein sequence ID" value="cds.evm.model.01.888"/>
    <property type="gene ID" value="evm.TU.01.888"/>
</dbReference>
<organism evidence="2 3">
    <name type="scientific">Cannabis sativa</name>
    <name type="common">Hemp</name>
    <name type="synonym">Marijuana</name>
    <dbReference type="NCBI Taxonomy" id="3483"/>
    <lineage>
        <taxon>Eukaryota</taxon>
        <taxon>Viridiplantae</taxon>
        <taxon>Streptophyta</taxon>
        <taxon>Embryophyta</taxon>
        <taxon>Tracheophyta</taxon>
        <taxon>Spermatophyta</taxon>
        <taxon>Magnoliopsida</taxon>
        <taxon>eudicotyledons</taxon>
        <taxon>Gunneridae</taxon>
        <taxon>Pentapetalae</taxon>
        <taxon>rosids</taxon>
        <taxon>fabids</taxon>
        <taxon>Rosales</taxon>
        <taxon>Cannabaceae</taxon>
        <taxon>Cannabis</taxon>
    </lineage>
</organism>
<sequence>MKIPLTRRIGRNMRMILRIMVITRTIRSIYEQDRKVIRMAREFAETKHKLVEQEEFSQKMRETITWLQARIEYENEVPKENAPDEPTLEENNTTKRPIL</sequence>
<evidence type="ECO:0000313" key="3">
    <source>
        <dbReference type="Proteomes" id="UP000596661"/>
    </source>
</evidence>
<name>A0A803NRA1_CANSA</name>
<reference evidence="2" key="2">
    <citation type="submission" date="2021-03" db="UniProtKB">
        <authorList>
            <consortium name="EnsemblPlants"/>
        </authorList>
    </citation>
    <scope>IDENTIFICATION</scope>
</reference>
<accession>A0A803NRA1</accession>
<feature type="compositionally biased region" description="Polar residues" evidence="1">
    <location>
        <begin position="89"/>
        <end position="99"/>
    </location>
</feature>
<evidence type="ECO:0000313" key="2">
    <source>
        <dbReference type="EnsemblPlants" id="cds.evm.model.01.888"/>
    </source>
</evidence>
<dbReference type="AlphaFoldDB" id="A0A803NRA1"/>
<dbReference type="Proteomes" id="UP000596661">
    <property type="component" value="Chromosome 1"/>
</dbReference>
<feature type="region of interest" description="Disordered" evidence="1">
    <location>
        <begin position="75"/>
        <end position="99"/>
    </location>
</feature>
<keyword evidence="3" id="KW-1185">Reference proteome</keyword>
<evidence type="ECO:0000256" key="1">
    <source>
        <dbReference type="SAM" id="MobiDB-lite"/>
    </source>
</evidence>
<dbReference type="EMBL" id="UZAU01000018">
    <property type="status" value="NOT_ANNOTATED_CDS"/>
    <property type="molecule type" value="Genomic_DNA"/>
</dbReference>
<protein>
    <submittedName>
        <fullName evidence="2">Uncharacterized protein</fullName>
    </submittedName>
</protein>
<reference evidence="2" key="1">
    <citation type="submission" date="2018-11" db="EMBL/GenBank/DDBJ databases">
        <authorList>
            <person name="Grassa J C."/>
        </authorList>
    </citation>
    <scope>NUCLEOTIDE SEQUENCE [LARGE SCALE GENOMIC DNA]</scope>
</reference>